<dbReference type="InterPro" id="IPR007055">
    <property type="entry name" value="BON_dom"/>
</dbReference>
<dbReference type="Pfam" id="PF00571">
    <property type="entry name" value="CBS"/>
    <property type="match status" value="2"/>
</dbReference>
<feature type="domain" description="CBS" evidence="4">
    <location>
        <begin position="94"/>
        <end position="150"/>
    </location>
</feature>
<gene>
    <name evidence="5" type="ORF">EDC65_2054</name>
</gene>
<evidence type="ECO:0000256" key="1">
    <source>
        <dbReference type="ARBA" id="ARBA00023122"/>
    </source>
</evidence>
<comment type="caution">
    <text evidence="5">The sequence shown here is derived from an EMBL/GenBank/DDBJ whole genome shotgun (WGS) entry which is preliminary data.</text>
</comment>
<keyword evidence="1 2" id="KW-0129">CBS domain</keyword>
<name>A0A3N1M9D2_9PROT</name>
<evidence type="ECO:0000259" key="4">
    <source>
        <dbReference type="PROSITE" id="PS51371"/>
    </source>
</evidence>
<dbReference type="AlphaFoldDB" id="A0A3N1M9D2"/>
<dbReference type="EMBL" id="RJKX01000013">
    <property type="protein sequence ID" value="ROQ00258.1"/>
    <property type="molecule type" value="Genomic_DNA"/>
</dbReference>
<evidence type="ECO:0000313" key="5">
    <source>
        <dbReference type="EMBL" id="ROQ00258.1"/>
    </source>
</evidence>
<proteinExistence type="predicted"/>
<feature type="domain" description="BON" evidence="3">
    <location>
        <begin position="160"/>
        <end position="228"/>
    </location>
</feature>
<dbReference type="InterPro" id="IPR000644">
    <property type="entry name" value="CBS_dom"/>
</dbReference>
<dbReference type="PIRSF" id="PIRSF036990">
    <property type="entry name" value="UCP036990_CBS_BON"/>
    <property type="match status" value="1"/>
</dbReference>
<dbReference type="SUPFAM" id="SSF54631">
    <property type="entry name" value="CBS-domain pair"/>
    <property type="match status" value="1"/>
</dbReference>
<evidence type="ECO:0000256" key="2">
    <source>
        <dbReference type="PROSITE-ProRule" id="PRU00703"/>
    </source>
</evidence>
<accession>A0A3N1M9D2</accession>
<reference evidence="5 6" key="1">
    <citation type="submission" date="2018-11" db="EMBL/GenBank/DDBJ databases">
        <title>Genomic Encyclopedia of Type Strains, Phase IV (KMG-IV): sequencing the most valuable type-strain genomes for metagenomic binning, comparative biology and taxonomic classification.</title>
        <authorList>
            <person name="Goeker M."/>
        </authorList>
    </citation>
    <scope>NUCLEOTIDE SEQUENCE [LARGE SCALE GENOMIC DNA]</scope>
    <source>
        <strain evidence="5 6">DSM 5900</strain>
    </source>
</reference>
<protein>
    <submittedName>
        <fullName evidence="5">BON domain-containing protein</fullName>
    </submittedName>
</protein>
<dbReference type="Pfam" id="PF04972">
    <property type="entry name" value="BON"/>
    <property type="match status" value="1"/>
</dbReference>
<evidence type="ECO:0000313" key="6">
    <source>
        <dbReference type="Proteomes" id="UP000278222"/>
    </source>
</evidence>
<dbReference type="Gene3D" id="3.10.580.10">
    <property type="entry name" value="CBS-domain"/>
    <property type="match status" value="1"/>
</dbReference>
<organism evidence="5 6">
    <name type="scientific">Stella humosa</name>
    <dbReference type="NCBI Taxonomy" id="94"/>
    <lineage>
        <taxon>Bacteria</taxon>
        <taxon>Pseudomonadati</taxon>
        <taxon>Pseudomonadota</taxon>
        <taxon>Alphaproteobacteria</taxon>
        <taxon>Rhodospirillales</taxon>
        <taxon>Stellaceae</taxon>
        <taxon>Stella</taxon>
    </lineage>
</organism>
<dbReference type="Proteomes" id="UP000278222">
    <property type="component" value="Unassembled WGS sequence"/>
</dbReference>
<dbReference type="SMART" id="SM00116">
    <property type="entry name" value="CBS"/>
    <property type="match status" value="2"/>
</dbReference>
<keyword evidence="6" id="KW-1185">Reference proteome</keyword>
<feature type="domain" description="CBS" evidence="4">
    <location>
        <begin position="7"/>
        <end position="63"/>
    </location>
</feature>
<dbReference type="PANTHER" id="PTHR43080">
    <property type="entry name" value="CBS DOMAIN-CONTAINING PROTEIN CBSX3, MITOCHONDRIAL"/>
    <property type="match status" value="1"/>
</dbReference>
<dbReference type="PROSITE" id="PS51371">
    <property type="entry name" value="CBS"/>
    <property type="match status" value="2"/>
</dbReference>
<dbReference type="PROSITE" id="PS50914">
    <property type="entry name" value="BON"/>
    <property type="match status" value="1"/>
</dbReference>
<dbReference type="InterPro" id="IPR017080">
    <property type="entry name" value="UCP036990_CBS_BON"/>
</dbReference>
<dbReference type="CDD" id="cd04586">
    <property type="entry name" value="CBS_pair_BON_assoc"/>
    <property type="match status" value="1"/>
</dbReference>
<dbReference type="Gene3D" id="3.30.1340.30">
    <property type="match status" value="1"/>
</dbReference>
<dbReference type="InterPro" id="IPR046342">
    <property type="entry name" value="CBS_dom_sf"/>
</dbReference>
<evidence type="ECO:0000259" key="3">
    <source>
        <dbReference type="PROSITE" id="PS50914"/>
    </source>
</evidence>
<dbReference type="InterPro" id="IPR051257">
    <property type="entry name" value="Diverse_CBS-Domain"/>
</dbReference>
<sequence length="233" mass="25155">MRARDVMTTTVHTVAPETSIADIARLLVDRRIGAAPVVEATGRLVGIVSESDLMRRPEIGTERQRSWLMRFLSDPQALAEEYVKSEGPAAAAVMTRKVVTVGPDAPLDEVAGLMEDNRIKRVVVVDEGRVCGIVSRANFVQAIATHGAPPRVEAAASDAGDAALRDQLLDKIRRQPWSQGPAFNVLVSGGVAHLWGAVRNDEERQAMVVAAQTLPGIRAVEDHLAVVRWNFGA</sequence>
<dbReference type="PANTHER" id="PTHR43080:SF26">
    <property type="entry name" value="REGULATORY PROTEIN"/>
    <property type="match status" value="1"/>
</dbReference>